<dbReference type="GO" id="GO:0007165">
    <property type="term" value="P:signal transduction"/>
    <property type="evidence" value="ECO:0007669"/>
    <property type="project" value="InterPro"/>
</dbReference>
<dbReference type="Proteomes" id="UP000050761">
    <property type="component" value="Unassembled WGS sequence"/>
</dbReference>
<dbReference type="PANTHER" id="PTHR45899:SF2">
    <property type="entry name" value="RHO GTPASE ACTIVATING PROTEIN AT 15B, ISOFORM C"/>
    <property type="match status" value="1"/>
</dbReference>
<dbReference type="SUPFAM" id="SSF48350">
    <property type="entry name" value="GTPase activation domain, GAP"/>
    <property type="match status" value="1"/>
</dbReference>
<dbReference type="Gene3D" id="1.10.555.10">
    <property type="entry name" value="Rho GTPase activation protein"/>
    <property type="match status" value="1"/>
</dbReference>
<evidence type="ECO:0000313" key="2">
    <source>
        <dbReference type="Proteomes" id="UP000050761"/>
    </source>
</evidence>
<feature type="domain" description="Rho-GAP" evidence="1">
    <location>
        <begin position="1"/>
        <end position="171"/>
    </location>
</feature>
<dbReference type="InterPro" id="IPR008936">
    <property type="entry name" value="Rho_GTPase_activation_prot"/>
</dbReference>
<evidence type="ECO:0000259" key="1">
    <source>
        <dbReference type="PROSITE" id="PS50238"/>
    </source>
</evidence>
<dbReference type="AlphaFoldDB" id="A0A183FEP7"/>
<keyword evidence="2" id="KW-1185">Reference proteome</keyword>
<dbReference type="InterPro" id="IPR000198">
    <property type="entry name" value="RhoGAP_dom"/>
</dbReference>
<dbReference type="PANTHER" id="PTHR45899">
    <property type="entry name" value="RHO GTPASE ACTIVATING PROTEIN AT 15B, ISOFORM C"/>
    <property type="match status" value="1"/>
</dbReference>
<evidence type="ECO:0000313" key="3">
    <source>
        <dbReference type="WBParaSite" id="HPBE_0000487701-mRNA-1"/>
    </source>
</evidence>
<accession>A0A183FEP7</accession>
<reference evidence="3" key="1">
    <citation type="submission" date="2019-09" db="UniProtKB">
        <authorList>
            <consortium name="WormBaseParasite"/>
        </authorList>
    </citation>
    <scope>IDENTIFICATION</scope>
</reference>
<proteinExistence type="predicted"/>
<dbReference type="GO" id="GO:0005547">
    <property type="term" value="F:phosphatidylinositol-3,4,5-trisphosphate binding"/>
    <property type="evidence" value="ECO:0007669"/>
    <property type="project" value="TreeGrafter"/>
</dbReference>
<dbReference type="SMART" id="SM00324">
    <property type="entry name" value="RhoGAP"/>
    <property type="match status" value="1"/>
</dbReference>
<sequence length="387" mass="43710">LLVLVDKCLRFVAAYGIRSEGIYRRNGKILEAKGIYKGLNEDPVRTHIASSSEETVYAVADVLRQFFRRLKSPLFPPALHQEIFDLGGNSAFAKYRRILQKLPLVHYHTLRKLVAHLSEVVKYSDVNKATVENVAKVGTYLLFLCCFLTALNCSEQIGAIIDLINGYDVIFEVTARADGLLVPIHVWERENRPFNVKIDLAAEEVCRKAVARRGFDAPQDGNYAVFEVVLGGALSRRLPPFEKLSVSVIDHWLTWQCTDGYLLFDHDNWPYNDDFFSGKVKIAEPGSKTFHSYDVSVEGGVKITASKHDKIWKEWVVADSVFYSGSPSNRKAPNAHNVTVLDKQSGRVSDKFVGYCLSFRLMPERTRFLNMIQFIETGGQPPPLVHL</sequence>
<dbReference type="InterPro" id="IPR052227">
    <property type="entry name" value="Arf-Rho-GAP_ANK-PH_domain"/>
</dbReference>
<name>A0A183FEP7_HELPZ</name>
<organism evidence="2 3">
    <name type="scientific">Heligmosomoides polygyrus</name>
    <name type="common">Parasitic roundworm</name>
    <dbReference type="NCBI Taxonomy" id="6339"/>
    <lineage>
        <taxon>Eukaryota</taxon>
        <taxon>Metazoa</taxon>
        <taxon>Ecdysozoa</taxon>
        <taxon>Nematoda</taxon>
        <taxon>Chromadorea</taxon>
        <taxon>Rhabditida</taxon>
        <taxon>Rhabditina</taxon>
        <taxon>Rhabditomorpha</taxon>
        <taxon>Strongyloidea</taxon>
        <taxon>Heligmosomidae</taxon>
        <taxon>Heligmosomoides</taxon>
    </lineage>
</organism>
<dbReference type="Pfam" id="PF00620">
    <property type="entry name" value="RhoGAP"/>
    <property type="match status" value="1"/>
</dbReference>
<dbReference type="GO" id="GO:0005737">
    <property type="term" value="C:cytoplasm"/>
    <property type="evidence" value="ECO:0007669"/>
    <property type="project" value="TreeGrafter"/>
</dbReference>
<dbReference type="PROSITE" id="PS50238">
    <property type="entry name" value="RHOGAP"/>
    <property type="match status" value="1"/>
</dbReference>
<dbReference type="WBParaSite" id="HPBE_0000487701-mRNA-1">
    <property type="protein sequence ID" value="HPBE_0000487701-mRNA-1"/>
    <property type="gene ID" value="HPBE_0000487701"/>
</dbReference>
<protein>
    <submittedName>
        <fullName evidence="3">Rho-GAP domain-containing protein</fullName>
    </submittedName>
</protein>